<dbReference type="Pfam" id="PF00656">
    <property type="entry name" value="Peptidase_C14"/>
    <property type="match status" value="1"/>
</dbReference>
<evidence type="ECO:0000259" key="4">
    <source>
        <dbReference type="Pfam" id="PF00656"/>
    </source>
</evidence>
<dbReference type="PANTHER" id="PTHR48104">
    <property type="entry name" value="METACASPASE-4"/>
    <property type="match status" value="1"/>
</dbReference>
<proteinExistence type="inferred from homology"/>
<reference evidence="5" key="1">
    <citation type="submission" date="2020-11" db="EMBL/GenBank/DDBJ databases">
        <title>Adaptations for nitrogen fixation in a non-lichenized fungal sporocarp promotes dispersal by wood-feeding termites.</title>
        <authorList>
            <consortium name="DOE Joint Genome Institute"/>
            <person name="Koch R.A."/>
            <person name="Yoon G."/>
            <person name="Arayal U."/>
            <person name="Lail K."/>
            <person name="Amirebrahimi M."/>
            <person name="Labutti K."/>
            <person name="Lipzen A."/>
            <person name="Riley R."/>
            <person name="Barry K."/>
            <person name="Henrissat B."/>
            <person name="Grigoriev I.V."/>
            <person name="Herr J.R."/>
            <person name="Aime M.C."/>
        </authorList>
    </citation>
    <scope>NUCLEOTIDE SEQUENCE</scope>
    <source>
        <strain evidence="5">MCA 3950</strain>
    </source>
</reference>
<dbReference type="GO" id="GO:0004197">
    <property type="term" value="F:cysteine-type endopeptidase activity"/>
    <property type="evidence" value="ECO:0007669"/>
    <property type="project" value="InterPro"/>
</dbReference>
<dbReference type="EMBL" id="MU250524">
    <property type="protein sequence ID" value="KAG7451709.1"/>
    <property type="molecule type" value="Genomic_DNA"/>
</dbReference>
<keyword evidence="3" id="KW-0788">Thiol protease</keyword>
<dbReference type="SUPFAM" id="SSF52129">
    <property type="entry name" value="Caspase-like"/>
    <property type="match status" value="1"/>
</dbReference>
<dbReference type="Proteomes" id="UP000812287">
    <property type="component" value="Unassembled WGS sequence"/>
</dbReference>
<evidence type="ECO:0000256" key="2">
    <source>
        <dbReference type="ARBA" id="ARBA00022703"/>
    </source>
</evidence>
<keyword evidence="6" id="KW-1185">Reference proteome</keyword>
<dbReference type="GO" id="GO:0006915">
    <property type="term" value="P:apoptotic process"/>
    <property type="evidence" value="ECO:0007669"/>
    <property type="project" value="UniProtKB-KW"/>
</dbReference>
<accession>A0A9P7W410</accession>
<keyword evidence="2" id="KW-0053">Apoptosis</keyword>
<name>A0A9P7W410_9AGAR</name>
<organism evidence="5 6">
    <name type="scientific">Guyanagaster necrorhizus</name>
    <dbReference type="NCBI Taxonomy" id="856835"/>
    <lineage>
        <taxon>Eukaryota</taxon>
        <taxon>Fungi</taxon>
        <taxon>Dikarya</taxon>
        <taxon>Basidiomycota</taxon>
        <taxon>Agaricomycotina</taxon>
        <taxon>Agaricomycetes</taxon>
        <taxon>Agaricomycetidae</taxon>
        <taxon>Agaricales</taxon>
        <taxon>Marasmiineae</taxon>
        <taxon>Physalacriaceae</taxon>
        <taxon>Guyanagaster</taxon>
    </lineage>
</organism>
<dbReference type="RefSeq" id="XP_043045209.1">
    <property type="nucleotide sequence ID" value="XM_043188510.1"/>
</dbReference>
<gene>
    <name evidence="5" type="ORF">BT62DRAFT_959619</name>
</gene>
<dbReference type="PANTHER" id="PTHR48104:SF30">
    <property type="entry name" value="METACASPASE-1"/>
    <property type="match status" value="1"/>
</dbReference>
<evidence type="ECO:0000313" key="6">
    <source>
        <dbReference type="Proteomes" id="UP000812287"/>
    </source>
</evidence>
<keyword evidence="3" id="KW-0378">Hydrolase</keyword>
<comment type="similarity">
    <text evidence="1">Belongs to the peptidase C14B family.</text>
</comment>
<dbReference type="AlphaFoldDB" id="A0A9P7W410"/>
<sequence>MQDNVYLPQFMTQNLGPPREHSNAPVKFSSENNYVSIRLADQENTEIPAQELLSNIISLLEQYEKQLAIHYGMASGATPDVDSVAVFQEAKARAMRKKDGSSLAAYQFLHQLYRIRLRFQYKSITSPFLAKQDSPSTIEPPLEVERSTFWAVIIGIDAYDSYPLQGCVSDATSMEKYLKEDLGVPQERIQLLLGSEHSSSEDLFFPSRVNIVNTLLGLIDNPQIEAGDNIIIYFSGHGSRYFSDASLYRDTDSEEDEGSPIEVEGSIETICPIDRDTFDASGLRIPDISDREINAIFQQISRSKGHRITFILDCCHSGSNIRHFPEPGTRTIPPLPRASLQRMLHMADGSLGHYPTYKSISATDWRPDMSSHVVLIACKEYQTAREVETERGYGGIFTDALLGTLRTGNLSEESTYVDLLFSLPRRRGQTPVVAGKHKRERLWYKD</sequence>
<dbReference type="Gene3D" id="3.40.50.1460">
    <property type="match status" value="1"/>
</dbReference>
<dbReference type="InterPro" id="IPR050452">
    <property type="entry name" value="Metacaspase"/>
</dbReference>
<dbReference type="InterPro" id="IPR011600">
    <property type="entry name" value="Pept_C14_caspase"/>
</dbReference>
<evidence type="ECO:0000256" key="3">
    <source>
        <dbReference type="ARBA" id="ARBA00022807"/>
    </source>
</evidence>
<evidence type="ECO:0000313" key="5">
    <source>
        <dbReference type="EMBL" id="KAG7451709.1"/>
    </source>
</evidence>
<dbReference type="GO" id="GO:0006508">
    <property type="term" value="P:proteolysis"/>
    <property type="evidence" value="ECO:0007669"/>
    <property type="project" value="InterPro"/>
</dbReference>
<keyword evidence="3" id="KW-0645">Protease</keyword>
<dbReference type="GO" id="GO:0005737">
    <property type="term" value="C:cytoplasm"/>
    <property type="evidence" value="ECO:0007669"/>
    <property type="project" value="TreeGrafter"/>
</dbReference>
<dbReference type="InterPro" id="IPR029030">
    <property type="entry name" value="Caspase-like_dom_sf"/>
</dbReference>
<dbReference type="OrthoDB" id="10255174at2759"/>
<protein>
    <recommendedName>
        <fullName evidence="4">Peptidase C14 caspase domain-containing protein</fullName>
    </recommendedName>
</protein>
<dbReference type="GeneID" id="66110807"/>
<feature type="domain" description="Peptidase C14 caspase" evidence="4">
    <location>
        <begin position="150"/>
        <end position="412"/>
    </location>
</feature>
<comment type="caution">
    <text evidence="5">The sequence shown here is derived from an EMBL/GenBank/DDBJ whole genome shotgun (WGS) entry which is preliminary data.</text>
</comment>
<evidence type="ECO:0000256" key="1">
    <source>
        <dbReference type="ARBA" id="ARBA00009005"/>
    </source>
</evidence>